<proteinExistence type="predicted"/>
<dbReference type="Proteomes" id="UP000693970">
    <property type="component" value="Unassembled WGS sequence"/>
</dbReference>
<sequence length="142" mass="16576">MMNPKNPVEGQQKLEGLTHRLLTGLQMIELELKADQTMISHVKKKESIYRTIFAMMEKSFLETTMRKESQSKDGESFNLDLSTESILLPRELFPFERTDSKVSKSFRDIKMDSARMKTDTRAEKLRTIMQETKDSIHRRGSM</sequence>
<keyword evidence="2" id="KW-1185">Reference proteome</keyword>
<comment type="caution">
    <text evidence="1">The sequence shown here is derived from an EMBL/GenBank/DDBJ whole genome shotgun (WGS) entry which is preliminary data.</text>
</comment>
<protein>
    <submittedName>
        <fullName evidence="1">Uncharacterized protein</fullName>
    </submittedName>
</protein>
<dbReference type="AlphaFoldDB" id="A0A9K3KZG9"/>
<reference evidence="1" key="1">
    <citation type="journal article" date="2021" name="Sci. Rep.">
        <title>Diploid genomic architecture of Nitzschia inconspicua, an elite biomass production diatom.</title>
        <authorList>
            <person name="Oliver A."/>
            <person name="Podell S."/>
            <person name="Pinowska A."/>
            <person name="Traller J.C."/>
            <person name="Smith S.R."/>
            <person name="McClure R."/>
            <person name="Beliaev A."/>
            <person name="Bohutskyi P."/>
            <person name="Hill E.A."/>
            <person name="Rabines A."/>
            <person name="Zheng H."/>
            <person name="Allen L.Z."/>
            <person name="Kuo A."/>
            <person name="Grigoriev I.V."/>
            <person name="Allen A.E."/>
            <person name="Hazlebeck D."/>
            <person name="Allen E.E."/>
        </authorList>
    </citation>
    <scope>NUCLEOTIDE SEQUENCE</scope>
    <source>
        <strain evidence="1">Hildebrandi</strain>
    </source>
</reference>
<organism evidence="1 2">
    <name type="scientific">Nitzschia inconspicua</name>
    <dbReference type="NCBI Taxonomy" id="303405"/>
    <lineage>
        <taxon>Eukaryota</taxon>
        <taxon>Sar</taxon>
        <taxon>Stramenopiles</taxon>
        <taxon>Ochrophyta</taxon>
        <taxon>Bacillariophyta</taxon>
        <taxon>Bacillariophyceae</taxon>
        <taxon>Bacillariophycidae</taxon>
        <taxon>Bacillariales</taxon>
        <taxon>Bacillariaceae</taxon>
        <taxon>Nitzschia</taxon>
    </lineage>
</organism>
<reference evidence="1" key="2">
    <citation type="submission" date="2021-04" db="EMBL/GenBank/DDBJ databases">
        <authorList>
            <person name="Podell S."/>
        </authorList>
    </citation>
    <scope>NUCLEOTIDE SEQUENCE</scope>
    <source>
        <strain evidence="1">Hildebrandi</strain>
    </source>
</reference>
<dbReference type="EMBL" id="JAGRRH010000017">
    <property type="protein sequence ID" value="KAG7352607.1"/>
    <property type="molecule type" value="Genomic_DNA"/>
</dbReference>
<gene>
    <name evidence="1" type="ORF">IV203_008655</name>
</gene>
<evidence type="ECO:0000313" key="2">
    <source>
        <dbReference type="Proteomes" id="UP000693970"/>
    </source>
</evidence>
<accession>A0A9K3KZG9</accession>
<evidence type="ECO:0000313" key="1">
    <source>
        <dbReference type="EMBL" id="KAG7352607.1"/>
    </source>
</evidence>
<name>A0A9K3KZG9_9STRA</name>